<comment type="caution">
    <text evidence="2">The sequence shown here is derived from an EMBL/GenBank/DDBJ whole genome shotgun (WGS) entry which is preliminary data.</text>
</comment>
<dbReference type="EMBL" id="BNAU01000002">
    <property type="protein sequence ID" value="GHE91433.1"/>
    <property type="molecule type" value="Genomic_DNA"/>
</dbReference>
<proteinExistence type="predicted"/>
<accession>A0ABQ3IUG4</accession>
<evidence type="ECO:0000313" key="2">
    <source>
        <dbReference type="EMBL" id="GHE91433.1"/>
    </source>
</evidence>
<feature type="region of interest" description="Disordered" evidence="1">
    <location>
        <begin position="290"/>
        <end position="309"/>
    </location>
</feature>
<evidence type="ECO:0000256" key="1">
    <source>
        <dbReference type="SAM" id="MobiDB-lite"/>
    </source>
</evidence>
<sequence>MLIVAYMEDVGGTWSRESSCYYGSTRRISLAPIAERIFVKVGSVGTAPGRRTGHSSHAESLPDDGSVEIWTALVDDLCLMSFTAWTQKNDAGPARVRVLDSISKNNLVYAQEVAGLCREQDAPDRIRLIRRSPRDWWPSGLFHASDQSWPAVVARGLILSAGLVVLSRSHLTEVRQPGWRRVLTLVERGQSRQFGQWRLSAAEFLGEQDRRAEFEQAFRATLARSGDLYRAGEAGAYDVGDVQSHHALPRVLRRSGLPQSWLSTWCDYPRRRRNATASRAATRLIDDMRSRRGWPSRQRSRAAVRTVGS</sequence>
<dbReference type="Proteomes" id="UP000605897">
    <property type="component" value="Unassembled WGS sequence"/>
</dbReference>
<organism evidence="2 3">
    <name type="scientific">Amycolatopsis deserti</name>
    <dbReference type="NCBI Taxonomy" id="185696"/>
    <lineage>
        <taxon>Bacteria</taxon>
        <taxon>Bacillati</taxon>
        <taxon>Actinomycetota</taxon>
        <taxon>Actinomycetes</taxon>
        <taxon>Pseudonocardiales</taxon>
        <taxon>Pseudonocardiaceae</taxon>
        <taxon>Amycolatopsis</taxon>
    </lineage>
</organism>
<keyword evidence="3" id="KW-1185">Reference proteome</keyword>
<evidence type="ECO:0000313" key="3">
    <source>
        <dbReference type="Proteomes" id="UP000605897"/>
    </source>
</evidence>
<gene>
    <name evidence="2" type="ORF">GCM10017786_24890</name>
</gene>
<name>A0ABQ3IUG4_9PSEU</name>
<reference evidence="3" key="1">
    <citation type="journal article" date="2019" name="Int. J. Syst. Evol. Microbiol.">
        <title>The Global Catalogue of Microorganisms (GCM) 10K type strain sequencing project: providing services to taxonomists for standard genome sequencing and annotation.</title>
        <authorList>
            <consortium name="The Broad Institute Genomics Platform"/>
            <consortium name="The Broad Institute Genome Sequencing Center for Infectious Disease"/>
            <person name="Wu L."/>
            <person name="Ma J."/>
        </authorList>
    </citation>
    <scope>NUCLEOTIDE SEQUENCE [LARGE SCALE GENOMIC DNA]</scope>
    <source>
        <strain evidence="3">CGMCC 4.7677</strain>
    </source>
</reference>
<protein>
    <submittedName>
        <fullName evidence="2">Uncharacterized protein</fullName>
    </submittedName>
</protein>
<feature type="compositionally biased region" description="Basic residues" evidence="1">
    <location>
        <begin position="291"/>
        <end position="302"/>
    </location>
</feature>